<dbReference type="PANTHER" id="PTHR30504">
    <property type="entry name" value="GLUCANS BIOSYNTHESIS PROTEIN"/>
    <property type="match status" value="1"/>
</dbReference>
<dbReference type="GO" id="GO:0003824">
    <property type="term" value="F:catalytic activity"/>
    <property type="evidence" value="ECO:0007669"/>
    <property type="project" value="InterPro"/>
</dbReference>
<dbReference type="Gene3D" id="2.70.98.10">
    <property type="match status" value="1"/>
</dbReference>
<dbReference type="AlphaFoldDB" id="A0A839AHQ2"/>
<dbReference type="InterPro" id="IPR014438">
    <property type="entry name" value="Glucan_biosyn_MdoG/MdoD"/>
</dbReference>
<evidence type="ECO:0000256" key="3">
    <source>
        <dbReference type="ARBA" id="ARBA00009284"/>
    </source>
</evidence>
<feature type="domain" description="Glucan biosynthesis periplasmic MdoG C-terminal" evidence="7">
    <location>
        <begin position="36"/>
        <end position="508"/>
    </location>
</feature>
<comment type="subcellular location">
    <subcellularLocation>
        <location evidence="1">Periplasm</location>
    </subcellularLocation>
</comment>
<keyword evidence="9" id="KW-1185">Reference proteome</keyword>
<dbReference type="InterPro" id="IPR013783">
    <property type="entry name" value="Ig-like_fold"/>
</dbReference>
<dbReference type="GO" id="GO:0030246">
    <property type="term" value="F:carbohydrate binding"/>
    <property type="evidence" value="ECO:0007669"/>
    <property type="project" value="InterPro"/>
</dbReference>
<dbReference type="SUPFAM" id="SSF74650">
    <property type="entry name" value="Galactose mutarotase-like"/>
    <property type="match status" value="1"/>
</dbReference>
<evidence type="ECO:0000256" key="6">
    <source>
        <dbReference type="SAM" id="SignalP"/>
    </source>
</evidence>
<evidence type="ECO:0000313" key="8">
    <source>
        <dbReference type="EMBL" id="MBA5778665.1"/>
    </source>
</evidence>
<keyword evidence="5" id="KW-0574">Periplasm</keyword>
<feature type="signal peptide" evidence="6">
    <location>
        <begin position="1"/>
        <end position="27"/>
    </location>
</feature>
<dbReference type="SUPFAM" id="SSF81296">
    <property type="entry name" value="E set domains"/>
    <property type="match status" value="1"/>
</dbReference>
<comment type="pathway">
    <text evidence="2">Glycan metabolism; osmoregulated periplasmic glucan (OPG) biosynthesis.</text>
</comment>
<dbReference type="Pfam" id="PF04349">
    <property type="entry name" value="MdoG"/>
    <property type="match status" value="1"/>
</dbReference>
<evidence type="ECO:0000313" key="9">
    <source>
        <dbReference type="Proteomes" id="UP000541109"/>
    </source>
</evidence>
<comment type="similarity">
    <text evidence="3">Belongs to the OpgD/OpgG family.</text>
</comment>
<dbReference type="GO" id="GO:0051274">
    <property type="term" value="P:beta-glucan biosynthetic process"/>
    <property type="evidence" value="ECO:0007669"/>
    <property type="project" value="TreeGrafter"/>
</dbReference>
<reference evidence="8 9" key="1">
    <citation type="submission" date="2020-07" db="EMBL/GenBank/DDBJ databases">
        <title>Stappia sp., F7233, whole genome shotgun sequencing project.</title>
        <authorList>
            <person name="Jiang S."/>
            <person name="Liu Z.W."/>
            <person name="Du Z.J."/>
        </authorList>
    </citation>
    <scope>NUCLEOTIDE SEQUENCE [LARGE SCALE GENOMIC DNA]</scope>
    <source>
        <strain evidence="8 9">F7233</strain>
    </source>
</reference>
<dbReference type="Gene3D" id="2.60.40.10">
    <property type="entry name" value="Immunoglobulins"/>
    <property type="match status" value="1"/>
</dbReference>
<dbReference type="UniPathway" id="UPA00637"/>
<evidence type="ECO:0000259" key="7">
    <source>
        <dbReference type="Pfam" id="PF04349"/>
    </source>
</evidence>
<comment type="caution">
    <text evidence="8">The sequence shown here is derived from an EMBL/GenBank/DDBJ whole genome shotgun (WGS) entry which is preliminary data.</text>
</comment>
<accession>A0A839AHQ2</accession>
<evidence type="ECO:0000256" key="1">
    <source>
        <dbReference type="ARBA" id="ARBA00004418"/>
    </source>
</evidence>
<dbReference type="InterPro" id="IPR011013">
    <property type="entry name" value="Gal_mutarotase_sf_dom"/>
</dbReference>
<feature type="chain" id="PRO_5032406938" evidence="6">
    <location>
        <begin position="28"/>
        <end position="521"/>
    </location>
</feature>
<dbReference type="InterPro" id="IPR014756">
    <property type="entry name" value="Ig_E-set"/>
</dbReference>
<evidence type="ECO:0000256" key="2">
    <source>
        <dbReference type="ARBA" id="ARBA00005001"/>
    </source>
</evidence>
<dbReference type="RefSeq" id="WP_182167156.1">
    <property type="nucleotide sequence ID" value="NZ_JACFXV010000063.1"/>
</dbReference>
<protein>
    <submittedName>
        <fullName evidence="8">Glucan biosynthesis protein</fullName>
    </submittedName>
</protein>
<dbReference type="PIRSF" id="PIRSF006281">
    <property type="entry name" value="MdoG"/>
    <property type="match status" value="1"/>
</dbReference>
<dbReference type="InterPro" id="IPR014718">
    <property type="entry name" value="GH-type_carb-bd"/>
</dbReference>
<evidence type="ECO:0000256" key="4">
    <source>
        <dbReference type="ARBA" id="ARBA00022729"/>
    </source>
</evidence>
<keyword evidence="4 6" id="KW-0732">Signal</keyword>
<name>A0A839AHQ2_9HYPH</name>
<organism evidence="8 9">
    <name type="scientific">Stappia albiluteola</name>
    <dbReference type="NCBI Taxonomy" id="2758565"/>
    <lineage>
        <taxon>Bacteria</taxon>
        <taxon>Pseudomonadati</taxon>
        <taxon>Pseudomonadota</taxon>
        <taxon>Alphaproteobacteria</taxon>
        <taxon>Hyphomicrobiales</taxon>
        <taxon>Stappiaceae</taxon>
        <taxon>Stappia</taxon>
    </lineage>
</organism>
<evidence type="ECO:0000256" key="5">
    <source>
        <dbReference type="ARBA" id="ARBA00022764"/>
    </source>
</evidence>
<dbReference type="Proteomes" id="UP000541109">
    <property type="component" value="Unassembled WGS sequence"/>
</dbReference>
<proteinExistence type="inferred from homology"/>
<dbReference type="GO" id="GO:0030288">
    <property type="term" value="C:outer membrane-bounded periplasmic space"/>
    <property type="evidence" value="ECO:0007669"/>
    <property type="project" value="TreeGrafter"/>
</dbReference>
<dbReference type="InterPro" id="IPR007444">
    <property type="entry name" value="Glucan_biosyn_MdoG_C"/>
</dbReference>
<sequence>MPSLTALARLFTAALLGALFHAGAASAAELGKPVPFSFETLTDRARGLAAKPYQPTPVQAAEVLEEIDYDAHWKIAFRPERTLEVVPGVPVQMFHLGRYFKEPVALYQLEGGMAREILYSPDYYDKPADSPARRLPGDVGFAGFRVMRADLKTDWISFLGASYFRTDGASRQYGQSARGLAIDTGLSTPEEFPRFSAFWLGGPEREGDTMTIYALLESKSVVGAYRMALRNAEGAGQVIDVDERLFFRNKVERLGIAPMTSMFWYSESNRPTALDWRPEVHDTDGLALISRDGERIWRPLQNPSEIRTSSFVAPDVRGFGLAQRDRSFENYQDDGVFYNRRPSVWIEPLKPFGEGAVQLVEIPTDDEIYDNIVAYFAPAKVPEAGESAEFSYRMHWGDRQPFHDAGAIVVATRAGQGGVPGQPRPQGQIKMVIEFEGPSLEGLTREDGVEGVVELSSGEPINPYVLPVVGTPRWRLVFDAKLPETGIIEGRAYLKTDKDVLTETWLGQISRHQLHRGNAAN</sequence>
<dbReference type="PANTHER" id="PTHR30504:SF3">
    <property type="entry name" value="GLUCANS BIOSYNTHESIS PROTEIN D"/>
    <property type="match status" value="1"/>
</dbReference>
<dbReference type="EMBL" id="JACFXV010000063">
    <property type="protein sequence ID" value="MBA5778665.1"/>
    <property type="molecule type" value="Genomic_DNA"/>
</dbReference>
<gene>
    <name evidence="8" type="ORF">H2509_16160</name>
</gene>